<keyword evidence="3" id="KW-1185">Reference proteome</keyword>
<name>A0A917BD98_9ACTN</name>
<dbReference type="AlphaFoldDB" id="A0A917BD98"/>
<protein>
    <submittedName>
        <fullName evidence="2">Uncharacterized protein</fullName>
    </submittedName>
</protein>
<proteinExistence type="predicted"/>
<organism evidence="2 3">
    <name type="scientific">Marmoricola endophyticus</name>
    <dbReference type="NCBI Taxonomy" id="2040280"/>
    <lineage>
        <taxon>Bacteria</taxon>
        <taxon>Bacillati</taxon>
        <taxon>Actinomycetota</taxon>
        <taxon>Actinomycetes</taxon>
        <taxon>Propionibacteriales</taxon>
        <taxon>Nocardioidaceae</taxon>
        <taxon>Marmoricola</taxon>
    </lineage>
</organism>
<sequence>MDHRTVANPLRLTFRVPDADESPAAPNRLNPERTITDSPLAHRR</sequence>
<reference evidence="2" key="1">
    <citation type="journal article" date="2014" name="Int. J. Syst. Evol. Microbiol.">
        <title>Complete genome sequence of Corynebacterium casei LMG S-19264T (=DSM 44701T), isolated from a smear-ripened cheese.</title>
        <authorList>
            <consortium name="US DOE Joint Genome Institute (JGI-PGF)"/>
            <person name="Walter F."/>
            <person name="Albersmeier A."/>
            <person name="Kalinowski J."/>
            <person name="Ruckert C."/>
        </authorList>
    </citation>
    <scope>NUCLEOTIDE SEQUENCE</scope>
    <source>
        <strain evidence="2">CGMCC 1.16067</strain>
    </source>
</reference>
<accession>A0A917BD98</accession>
<evidence type="ECO:0000256" key="1">
    <source>
        <dbReference type="SAM" id="MobiDB-lite"/>
    </source>
</evidence>
<feature type="region of interest" description="Disordered" evidence="1">
    <location>
        <begin position="16"/>
        <end position="44"/>
    </location>
</feature>
<dbReference type="EMBL" id="BMKQ01000001">
    <property type="protein sequence ID" value="GGF35017.1"/>
    <property type="molecule type" value="Genomic_DNA"/>
</dbReference>
<dbReference type="RefSeq" id="WP_268236422.1">
    <property type="nucleotide sequence ID" value="NZ_BMKQ01000001.1"/>
</dbReference>
<gene>
    <name evidence="2" type="ORF">GCM10011519_05590</name>
</gene>
<evidence type="ECO:0000313" key="2">
    <source>
        <dbReference type="EMBL" id="GGF35017.1"/>
    </source>
</evidence>
<dbReference type="Proteomes" id="UP000649179">
    <property type="component" value="Unassembled WGS sequence"/>
</dbReference>
<comment type="caution">
    <text evidence="2">The sequence shown here is derived from an EMBL/GenBank/DDBJ whole genome shotgun (WGS) entry which is preliminary data.</text>
</comment>
<evidence type="ECO:0000313" key="3">
    <source>
        <dbReference type="Proteomes" id="UP000649179"/>
    </source>
</evidence>
<reference evidence="2" key="2">
    <citation type="submission" date="2020-09" db="EMBL/GenBank/DDBJ databases">
        <authorList>
            <person name="Sun Q."/>
            <person name="Zhou Y."/>
        </authorList>
    </citation>
    <scope>NUCLEOTIDE SEQUENCE</scope>
    <source>
        <strain evidence="2">CGMCC 1.16067</strain>
    </source>
</reference>